<dbReference type="PROSITE" id="PS51891">
    <property type="entry name" value="CENP_V_GFA"/>
    <property type="match status" value="1"/>
</dbReference>
<protein>
    <recommendedName>
        <fullName evidence="5">CENP-V/GFA domain-containing protein</fullName>
    </recommendedName>
</protein>
<dbReference type="PANTHER" id="PTHR33337">
    <property type="entry name" value="GFA DOMAIN-CONTAINING PROTEIN"/>
    <property type="match status" value="1"/>
</dbReference>
<evidence type="ECO:0000256" key="3">
    <source>
        <dbReference type="ARBA" id="ARBA00022833"/>
    </source>
</evidence>
<comment type="similarity">
    <text evidence="1">Belongs to the Gfa family.</text>
</comment>
<feature type="domain" description="CENP-V/GFA" evidence="5">
    <location>
        <begin position="3"/>
        <end position="120"/>
    </location>
</feature>
<gene>
    <name evidence="6" type="ORF">MNBD_ALPHA11-1176</name>
</gene>
<dbReference type="InterPro" id="IPR011057">
    <property type="entry name" value="Mss4-like_sf"/>
</dbReference>
<dbReference type="PANTHER" id="PTHR33337:SF40">
    <property type="entry name" value="CENP-V_GFA DOMAIN-CONTAINING PROTEIN-RELATED"/>
    <property type="match status" value="1"/>
</dbReference>
<dbReference type="EMBL" id="UOEQ01000347">
    <property type="protein sequence ID" value="VAW21400.1"/>
    <property type="molecule type" value="Genomic_DNA"/>
</dbReference>
<sequence>MKQSGSCHCGAVTYQVEGAPVRMAQCHCNACRRVTGTGHNVQAFFKNDQVTISGKTSTHDSTSDKGNKRTRHFCTTCGSRLFSENAAAPQIIGIAVGSFDDSSWFKPEIIVYNAERPDWDKIDETITTHEQM</sequence>
<keyword evidence="2" id="KW-0479">Metal-binding</keyword>
<organism evidence="6">
    <name type="scientific">hydrothermal vent metagenome</name>
    <dbReference type="NCBI Taxonomy" id="652676"/>
    <lineage>
        <taxon>unclassified sequences</taxon>
        <taxon>metagenomes</taxon>
        <taxon>ecological metagenomes</taxon>
    </lineage>
</organism>
<proteinExistence type="inferred from homology"/>
<evidence type="ECO:0000256" key="1">
    <source>
        <dbReference type="ARBA" id="ARBA00005495"/>
    </source>
</evidence>
<dbReference type="GO" id="GO:0016846">
    <property type="term" value="F:carbon-sulfur lyase activity"/>
    <property type="evidence" value="ECO:0007669"/>
    <property type="project" value="InterPro"/>
</dbReference>
<reference evidence="6" key="1">
    <citation type="submission" date="2018-06" db="EMBL/GenBank/DDBJ databases">
        <authorList>
            <person name="Zhirakovskaya E."/>
        </authorList>
    </citation>
    <scope>NUCLEOTIDE SEQUENCE</scope>
</reference>
<dbReference type="GO" id="GO:0046872">
    <property type="term" value="F:metal ion binding"/>
    <property type="evidence" value="ECO:0007669"/>
    <property type="project" value="UniProtKB-KW"/>
</dbReference>
<dbReference type="SUPFAM" id="SSF51316">
    <property type="entry name" value="Mss4-like"/>
    <property type="match status" value="1"/>
</dbReference>
<dbReference type="InterPro" id="IPR006913">
    <property type="entry name" value="CENP-V/GFA"/>
</dbReference>
<evidence type="ECO:0000313" key="6">
    <source>
        <dbReference type="EMBL" id="VAW21400.1"/>
    </source>
</evidence>
<dbReference type="Pfam" id="PF04828">
    <property type="entry name" value="GFA"/>
    <property type="match status" value="1"/>
</dbReference>
<dbReference type="Gene3D" id="3.90.1590.10">
    <property type="entry name" value="glutathione-dependent formaldehyde- activating enzyme (gfa)"/>
    <property type="match status" value="1"/>
</dbReference>
<name>A0A3B0TX74_9ZZZZ</name>
<keyword evidence="4" id="KW-0456">Lyase</keyword>
<accession>A0A3B0TX74</accession>
<dbReference type="AlphaFoldDB" id="A0A3B0TX74"/>
<keyword evidence="3" id="KW-0862">Zinc</keyword>
<evidence type="ECO:0000256" key="2">
    <source>
        <dbReference type="ARBA" id="ARBA00022723"/>
    </source>
</evidence>
<evidence type="ECO:0000256" key="4">
    <source>
        <dbReference type="ARBA" id="ARBA00023239"/>
    </source>
</evidence>
<evidence type="ECO:0000259" key="5">
    <source>
        <dbReference type="PROSITE" id="PS51891"/>
    </source>
</evidence>